<dbReference type="PANTHER" id="PTHR46889">
    <property type="entry name" value="TRANSPOSASE INSF FOR INSERTION SEQUENCE IS3B-RELATED"/>
    <property type="match status" value="1"/>
</dbReference>
<dbReference type="RefSeq" id="WP_172514698.1">
    <property type="nucleotide sequence ID" value="NZ_AP022869.1"/>
</dbReference>
<evidence type="ECO:0000313" key="4">
    <source>
        <dbReference type="Proteomes" id="UP000501053"/>
    </source>
</evidence>
<dbReference type="SUPFAM" id="SSF53098">
    <property type="entry name" value="Ribonuclease H-like"/>
    <property type="match status" value="1"/>
</dbReference>
<gene>
    <name evidence="3" type="ORF">HMEPL2_11560</name>
</gene>
<dbReference type="GO" id="GO:0003676">
    <property type="term" value="F:nucleic acid binding"/>
    <property type="evidence" value="ECO:0007669"/>
    <property type="project" value="InterPro"/>
</dbReference>
<organism evidence="3 4">
    <name type="scientific">Vreelandella aquamarina</name>
    <dbReference type="NCBI Taxonomy" id="77097"/>
    <lineage>
        <taxon>Bacteria</taxon>
        <taxon>Pseudomonadati</taxon>
        <taxon>Pseudomonadota</taxon>
        <taxon>Gammaproteobacteria</taxon>
        <taxon>Oceanospirillales</taxon>
        <taxon>Halomonadaceae</taxon>
        <taxon>Vreelandella</taxon>
    </lineage>
</organism>
<evidence type="ECO:0000256" key="1">
    <source>
        <dbReference type="SAM" id="MobiDB-lite"/>
    </source>
</evidence>
<keyword evidence="4" id="KW-1185">Reference proteome</keyword>
<feature type="region of interest" description="Disordered" evidence="1">
    <location>
        <begin position="211"/>
        <end position="232"/>
    </location>
</feature>
<accession>A0A6F8XAV1</accession>
<dbReference type="EMBL" id="AP022869">
    <property type="protein sequence ID" value="BCB70805.1"/>
    <property type="molecule type" value="Genomic_DNA"/>
</dbReference>
<dbReference type="PANTHER" id="PTHR46889:SF4">
    <property type="entry name" value="TRANSPOSASE INSO FOR INSERTION SEQUENCE ELEMENT IS911B-RELATED"/>
    <property type="match status" value="1"/>
</dbReference>
<sequence>MEDWILAIHRENPGYSYRRIAALLRHDLKRPIDKNTVARILEKHGLSPHPPNRSRRYQQDPDWRTFLNNHKVCGMDFKTTFDIRCREVFILNIVDHHRRRLIWSRATYNPTAQWIAQQLREAFPFDDARDRIIVMDRDTAFAHVAKNTLPGLGMQVRRTSYRSPWQNGVVERFNRTLQEELLDYLVPLGLRHLNQRLTEYRHFYNTARPHMTNDGEPPIITDNDAANDSDMPQEPERYRLESVNWVGGLHHSYRLNAA</sequence>
<protein>
    <submittedName>
        <fullName evidence="3">Transposase</fullName>
    </submittedName>
</protein>
<dbReference type="Proteomes" id="UP000501053">
    <property type="component" value="Chromosome"/>
</dbReference>
<evidence type="ECO:0000313" key="3">
    <source>
        <dbReference type="EMBL" id="BCB70805.1"/>
    </source>
</evidence>
<proteinExistence type="predicted"/>
<dbReference type="PROSITE" id="PS50994">
    <property type="entry name" value="INTEGRASE"/>
    <property type="match status" value="1"/>
</dbReference>
<reference evidence="3 4" key="1">
    <citation type="submission" date="2020-03" db="EMBL/GenBank/DDBJ databases">
        <title>Complete Genome Sequence of Halomonas meridiana strain Eplume2, isolated from hydrothermal-plume in the north east Pacific Ocean.</title>
        <authorList>
            <person name="Kurihara Y."/>
            <person name="Kawai S."/>
            <person name="Sakai A."/>
            <person name="Galipon J."/>
            <person name="Arakawa K."/>
        </authorList>
    </citation>
    <scope>NUCLEOTIDE SEQUENCE [LARGE SCALE GENOMIC DNA]</scope>
    <source>
        <strain evidence="3 4">Eplume2</strain>
    </source>
</reference>
<evidence type="ECO:0000259" key="2">
    <source>
        <dbReference type="PROSITE" id="PS50994"/>
    </source>
</evidence>
<dbReference type="InterPro" id="IPR036397">
    <property type="entry name" value="RNaseH_sf"/>
</dbReference>
<dbReference type="Pfam" id="PF13683">
    <property type="entry name" value="rve_3"/>
    <property type="match status" value="1"/>
</dbReference>
<name>A0A6F8XAV1_9GAMM</name>
<feature type="domain" description="Integrase catalytic" evidence="2">
    <location>
        <begin position="57"/>
        <end position="226"/>
    </location>
</feature>
<dbReference type="InterPro" id="IPR001584">
    <property type="entry name" value="Integrase_cat-core"/>
</dbReference>
<dbReference type="InterPro" id="IPR050900">
    <property type="entry name" value="Transposase_IS3/IS150/IS904"/>
</dbReference>
<dbReference type="Gene3D" id="3.30.420.10">
    <property type="entry name" value="Ribonuclease H-like superfamily/Ribonuclease H"/>
    <property type="match status" value="1"/>
</dbReference>
<dbReference type="InterPro" id="IPR012337">
    <property type="entry name" value="RNaseH-like_sf"/>
</dbReference>
<dbReference type="GO" id="GO:0015074">
    <property type="term" value="P:DNA integration"/>
    <property type="evidence" value="ECO:0007669"/>
    <property type="project" value="InterPro"/>
</dbReference>
<dbReference type="AlphaFoldDB" id="A0A6F8XAV1"/>